<dbReference type="GO" id="GO:0016987">
    <property type="term" value="F:sigma factor activity"/>
    <property type="evidence" value="ECO:0007669"/>
    <property type="project" value="UniProtKB-KW"/>
</dbReference>
<dbReference type="Pfam" id="PF04542">
    <property type="entry name" value="Sigma70_r2"/>
    <property type="match status" value="1"/>
</dbReference>
<dbReference type="InterPro" id="IPR036388">
    <property type="entry name" value="WH-like_DNA-bd_sf"/>
</dbReference>
<name>A0AAE4ZC14_9BACT</name>
<dbReference type="InterPro" id="IPR013325">
    <property type="entry name" value="RNA_pol_sigma_r2"/>
</dbReference>
<proteinExistence type="inferred from homology"/>
<dbReference type="InterPro" id="IPR013324">
    <property type="entry name" value="RNA_pol_sigma_r3/r4-like"/>
</dbReference>
<comment type="caution">
    <text evidence="8">The sequence shown here is derived from an EMBL/GenBank/DDBJ whole genome shotgun (WGS) entry which is preliminary data.</text>
</comment>
<dbReference type="InterPro" id="IPR007627">
    <property type="entry name" value="RNA_pol_sigma70_r2"/>
</dbReference>
<feature type="region of interest" description="Disordered" evidence="5">
    <location>
        <begin position="91"/>
        <end position="125"/>
    </location>
</feature>
<dbReference type="AlphaFoldDB" id="A0AAE4ZC14"/>
<dbReference type="NCBIfam" id="TIGR02937">
    <property type="entry name" value="sigma70-ECF"/>
    <property type="match status" value="1"/>
</dbReference>
<evidence type="ECO:0000313" key="8">
    <source>
        <dbReference type="EMBL" id="NIR76672.1"/>
    </source>
</evidence>
<evidence type="ECO:0000256" key="3">
    <source>
        <dbReference type="ARBA" id="ARBA00023082"/>
    </source>
</evidence>
<dbReference type="EMBL" id="JAACAK010000141">
    <property type="protein sequence ID" value="NIR76672.1"/>
    <property type="molecule type" value="Genomic_DNA"/>
</dbReference>
<dbReference type="GO" id="GO:0003677">
    <property type="term" value="F:DNA binding"/>
    <property type="evidence" value="ECO:0007669"/>
    <property type="project" value="InterPro"/>
</dbReference>
<dbReference type="PANTHER" id="PTHR43133:SF51">
    <property type="entry name" value="RNA POLYMERASE SIGMA FACTOR"/>
    <property type="match status" value="1"/>
</dbReference>
<reference evidence="8 9" key="1">
    <citation type="submission" date="2020-01" db="EMBL/GenBank/DDBJ databases">
        <title>Genomes assembled from Gulf of Kutch pelagic sediment metagenomes.</title>
        <authorList>
            <person name="Chandrashekar M."/>
            <person name="Mahajan M.S."/>
            <person name="Dave K.J."/>
            <person name="Vatsa P."/>
            <person name="Nathani N.M."/>
        </authorList>
    </citation>
    <scope>NUCLEOTIDE SEQUENCE [LARGE SCALE GENOMIC DNA]</scope>
    <source>
        <strain evidence="8">KS3-K002</strain>
    </source>
</reference>
<keyword evidence="2" id="KW-0805">Transcription regulation</keyword>
<accession>A0AAE4ZC14</accession>
<dbReference type="InterPro" id="IPR039425">
    <property type="entry name" value="RNA_pol_sigma-70-like"/>
</dbReference>
<feature type="compositionally biased region" description="Basic residues" evidence="5">
    <location>
        <begin position="91"/>
        <end position="104"/>
    </location>
</feature>
<feature type="domain" description="RNA polymerase sigma-70 region 2" evidence="6">
    <location>
        <begin position="29"/>
        <end position="97"/>
    </location>
</feature>
<dbReference type="InterPro" id="IPR014284">
    <property type="entry name" value="RNA_pol_sigma-70_dom"/>
</dbReference>
<dbReference type="Gene3D" id="1.10.10.10">
    <property type="entry name" value="Winged helix-like DNA-binding domain superfamily/Winged helix DNA-binding domain"/>
    <property type="match status" value="1"/>
</dbReference>
<dbReference type="InterPro" id="IPR013249">
    <property type="entry name" value="RNA_pol_sigma70_r4_t2"/>
</dbReference>
<evidence type="ECO:0000313" key="9">
    <source>
        <dbReference type="Proteomes" id="UP000702544"/>
    </source>
</evidence>
<evidence type="ECO:0000256" key="2">
    <source>
        <dbReference type="ARBA" id="ARBA00023015"/>
    </source>
</evidence>
<dbReference type="Pfam" id="PF08281">
    <property type="entry name" value="Sigma70_r4_2"/>
    <property type="match status" value="1"/>
</dbReference>
<feature type="domain" description="RNA polymerase sigma factor 70 region 4 type 2" evidence="7">
    <location>
        <begin position="131"/>
        <end position="182"/>
    </location>
</feature>
<dbReference type="Proteomes" id="UP000702544">
    <property type="component" value="Unassembled WGS sequence"/>
</dbReference>
<evidence type="ECO:0000256" key="4">
    <source>
        <dbReference type="ARBA" id="ARBA00023163"/>
    </source>
</evidence>
<keyword evidence="4" id="KW-0804">Transcription</keyword>
<evidence type="ECO:0000259" key="7">
    <source>
        <dbReference type="Pfam" id="PF08281"/>
    </source>
</evidence>
<gene>
    <name evidence="8" type="ORF">GWO12_16455</name>
</gene>
<dbReference type="SUPFAM" id="SSF88946">
    <property type="entry name" value="Sigma2 domain of RNA polymerase sigma factors"/>
    <property type="match status" value="1"/>
</dbReference>
<evidence type="ECO:0000256" key="5">
    <source>
        <dbReference type="SAM" id="MobiDB-lite"/>
    </source>
</evidence>
<feature type="compositionally biased region" description="Basic and acidic residues" evidence="5">
    <location>
        <begin position="115"/>
        <end position="125"/>
    </location>
</feature>
<comment type="similarity">
    <text evidence="1">Belongs to the sigma-70 factor family. ECF subfamily.</text>
</comment>
<dbReference type="SUPFAM" id="SSF88659">
    <property type="entry name" value="Sigma3 and sigma4 domains of RNA polymerase sigma factors"/>
    <property type="match status" value="1"/>
</dbReference>
<dbReference type="PANTHER" id="PTHR43133">
    <property type="entry name" value="RNA POLYMERASE ECF-TYPE SIGMA FACTO"/>
    <property type="match status" value="1"/>
</dbReference>
<evidence type="ECO:0000256" key="1">
    <source>
        <dbReference type="ARBA" id="ARBA00010641"/>
    </source>
</evidence>
<evidence type="ECO:0000259" key="6">
    <source>
        <dbReference type="Pfam" id="PF04542"/>
    </source>
</evidence>
<organism evidence="8 9">
    <name type="scientific">Candidatus Kutchimonas denitrificans</name>
    <dbReference type="NCBI Taxonomy" id="3056748"/>
    <lineage>
        <taxon>Bacteria</taxon>
        <taxon>Pseudomonadati</taxon>
        <taxon>Gemmatimonadota</taxon>
        <taxon>Gemmatimonadia</taxon>
        <taxon>Candidatus Palauibacterales</taxon>
        <taxon>Candidatus Palauibacteraceae</taxon>
        <taxon>Candidatus Kutchimonas</taxon>
    </lineage>
</organism>
<sequence length="201" mass="23283">MSEPTSIDEGVIALVERASAGDESAFESLARRYYERIHRWALARTGDPDDADDVAQEALLRMHRHLSSFDGRSRFTTWLYQVTRSAAADLHRKRGRRRRLHEKAKRNADPTTVDPRSDETNRHDERRAMGLVQTFLQELSERQREVFDLCDLQGYGPAEVSEMLEMEPVTVRSHLFRARKTMRKKILESAPELVEGYGHDM</sequence>
<dbReference type="Gene3D" id="1.10.1740.10">
    <property type="match status" value="1"/>
</dbReference>
<keyword evidence="3" id="KW-0731">Sigma factor</keyword>
<dbReference type="GO" id="GO:0006352">
    <property type="term" value="P:DNA-templated transcription initiation"/>
    <property type="evidence" value="ECO:0007669"/>
    <property type="project" value="InterPro"/>
</dbReference>
<protein>
    <submittedName>
        <fullName evidence="8">RNA polymerase sigma factor</fullName>
    </submittedName>
</protein>